<feature type="domain" description="PIN" evidence="1">
    <location>
        <begin position="5"/>
        <end position="134"/>
    </location>
</feature>
<dbReference type="InterPro" id="IPR039018">
    <property type="entry name" value="VapC20-like"/>
</dbReference>
<evidence type="ECO:0000259" key="1">
    <source>
        <dbReference type="SMART" id="SM00670"/>
    </source>
</evidence>
<dbReference type="InterPro" id="IPR002716">
    <property type="entry name" value="PIN_dom"/>
</dbReference>
<dbReference type="SUPFAM" id="SSF88723">
    <property type="entry name" value="PIN domain-like"/>
    <property type="match status" value="1"/>
</dbReference>
<dbReference type="InterPro" id="IPR029060">
    <property type="entry name" value="PIN-like_dom_sf"/>
</dbReference>
<protein>
    <recommendedName>
        <fullName evidence="1">PIN domain-containing protein</fullName>
    </recommendedName>
</protein>
<dbReference type="GO" id="GO:0004521">
    <property type="term" value="F:RNA endonuclease activity"/>
    <property type="evidence" value="ECO:0007669"/>
    <property type="project" value="InterPro"/>
</dbReference>
<dbReference type="STRING" id="1798375.A2773_06945"/>
<proteinExistence type="predicted"/>
<sequence length="144" mass="16712">MTNHKSIFIDSSSWISYIITTDSNHRRATSLFSSPQLKSDLFISTFIISEIITKIRKILGQKSATRLYKQLLKSEKKKRLTILSTNKDILDEAMLLLEKYPTPNTFSLTDATNIILCQKYKISTLFSFDKDFQKLKIPRLYLLP</sequence>
<accession>A0A1F5ZQS7</accession>
<reference evidence="2 3" key="1">
    <citation type="journal article" date="2016" name="Nat. Commun.">
        <title>Thousands of microbial genomes shed light on interconnected biogeochemical processes in an aquifer system.</title>
        <authorList>
            <person name="Anantharaman K."/>
            <person name="Brown C.T."/>
            <person name="Hug L.A."/>
            <person name="Sharon I."/>
            <person name="Castelle C.J."/>
            <person name="Probst A.J."/>
            <person name="Thomas B.C."/>
            <person name="Singh A."/>
            <person name="Wilkins M.J."/>
            <person name="Karaoz U."/>
            <person name="Brodie E.L."/>
            <person name="Williams K.H."/>
            <person name="Hubbard S.S."/>
            <person name="Banfield J.F."/>
        </authorList>
    </citation>
    <scope>NUCLEOTIDE SEQUENCE [LARGE SCALE GENOMIC DNA]</scope>
</reference>
<dbReference type="EMBL" id="MFJE01000011">
    <property type="protein sequence ID" value="OGG14809.1"/>
    <property type="molecule type" value="Genomic_DNA"/>
</dbReference>
<evidence type="ECO:0000313" key="2">
    <source>
        <dbReference type="EMBL" id="OGG14809.1"/>
    </source>
</evidence>
<dbReference type="Proteomes" id="UP000177383">
    <property type="component" value="Unassembled WGS sequence"/>
</dbReference>
<name>A0A1F5ZQS7_9BACT</name>
<dbReference type="PANTHER" id="PTHR42188">
    <property type="entry name" value="23S RRNA-SPECIFIC ENDONUCLEASE VAPC20"/>
    <property type="match status" value="1"/>
</dbReference>
<dbReference type="Gene3D" id="3.40.50.1010">
    <property type="entry name" value="5'-nuclease"/>
    <property type="match status" value="1"/>
</dbReference>
<dbReference type="AlphaFoldDB" id="A0A1F5ZQS7"/>
<organism evidence="2 3">
    <name type="scientific">Candidatus Gottesmanbacteria bacterium RIFCSPHIGHO2_01_FULL_39_10</name>
    <dbReference type="NCBI Taxonomy" id="1798375"/>
    <lineage>
        <taxon>Bacteria</taxon>
        <taxon>Candidatus Gottesmaniibacteriota</taxon>
    </lineage>
</organism>
<dbReference type="GO" id="GO:0016075">
    <property type="term" value="P:rRNA catabolic process"/>
    <property type="evidence" value="ECO:0007669"/>
    <property type="project" value="TreeGrafter"/>
</dbReference>
<evidence type="ECO:0000313" key="3">
    <source>
        <dbReference type="Proteomes" id="UP000177383"/>
    </source>
</evidence>
<comment type="caution">
    <text evidence="2">The sequence shown here is derived from an EMBL/GenBank/DDBJ whole genome shotgun (WGS) entry which is preliminary data.</text>
</comment>
<gene>
    <name evidence="2" type="ORF">A2773_06945</name>
</gene>
<dbReference type="Pfam" id="PF01850">
    <property type="entry name" value="PIN"/>
    <property type="match status" value="1"/>
</dbReference>
<dbReference type="PANTHER" id="PTHR42188:SF1">
    <property type="entry name" value="23S RRNA-SPECIFIC ENDONUCLEASE VAPC20"/>
    <property type="match status" value="1"/>
</dbReference>
<dbReference type="SMART" id="SM00670">
    <property type="entry name" value="PINc"/>
    <property type="match status" value="1"/>
</dbReference>